<keyword evidence="1" id="KW-0687">Ribonucleoprotein</keyword>
<dbReference type="EMBL" id="CM045763">
    <property type="protein sequence ID" value="KAI8023129.1"/>
    <property type="molecule type" value="Genomic_DNA"/>
</dbReference>
<reference evidence="1 2" key="1">
    <citation type="journal article" date="2022" name="Plant J.">
        <title>Chromosome-level genome of Camellia lanceoleosa provides a valuable resource for understanding genome evolution and self-incompatibility.</title>
        <authorList>
            <person name="Gong W."/>
            <person name="Xiao S."/>
            <person name="Wang L."/>
            <person name="Liao Z."/>
            <person name="Chang Y."/>
            <person name="Mo W."/>
            <person name="Hu G."/>
            <person name="Li W."/>
            <person name="Zhao G."/>
            <person name="Zhu H."/>
            <person name="Hu X."/>
            <person name="Ji K."/>
            <person name="Xiang X."/>
            <person name="Song Q."/>
            <person name="Yuan D."/>
            <person name="Jin S."/>
            <person name="Zhang L."/>
        </authorList>
    </citation>
    <scope>NUCLEOTIDE SEQUENCE [LARGE SCALE GENOMIC DNA]</scope>
    <source>
        <strain evidence="1">SQ_2022a</strain>
    </source>
</reference>
<keyword evidence="1" id="KW-0689">Ribosomal protein</keyword>
<proteinExistence type="predicted"/>
<dbReference type="Proteomes" id="UP001060215">
    <property type="component" value="Chromosome 6"/>
</dbReference>
<evidence type="ECO:0000313" key="1">
    <source>
        <dbReference type="EMBL" id="KAI8023129.1"/>
    </source>
</evidence>
<keyword evidence="2" id="KW-1185">Reference proteome</keyword>
<gene>
    <name evidence="1" type="ORF">LOK49_LG03G03610</name>
</gene>
<comment type="caution">
    <text evidence="1">The sequence shown here is derived from an EMBL/GenBank/DDBJ whole genome shotgun (WGS) entry which is preliminary data.</text>
</comment>
<evidence type="ECO:0000313" key="2">
    <source>
        <dbReference type="Proteomes" id="UP001060215"/>
    </source>
</evidence>
<sequence>MCVLKRVQLSNVHTLLKLHNHLSTPSPSSLSRSSSPSEVEILEKNCRKICKFLFQEGVCYAKKDFNLVKHLEIDVQNLQVIKLMRKITVLFLKPPYLYLFLF</sequence>
<name>A0ACC0IBL1_9ERIC</name>
<protein>
    <submittedName>
        <fullName evidence="1">40S ribosomal protein S10-1</fullName>
    </submittedName>
</protein>
<organism evidence="1 2">
    <name type="scientific">Camellia lanceoleosa</name>
    <dbReference type="NCBI Taxonomy" id="1840588"/>
    <lineage>
        <taxon>Eukaryota</taxon>
        <taxon>Viridiplantae</taxon>
        <taxon>Streptophyta</taxon>
        <taxon>Embryophyta</taxon>
        <taxon>Tracheophyta</taxon>
        <taxon>Spermatophyta</taxon>
        <taxon>Magnoliopsida</taxon>
        <taxon>eudicotyledons</taxon>
        <taxon>Gunneridae</taxon>
        <taxon>Pentapetalae</taxon>
        <taxon>asterids</taxon>
        <taxon>Ericales</taxon>
        <taxon>Theaceae</taxon>
        <taxon>Camellia</taxon>
    </lineage>
</organism>
<accession>A0ACC0IBL1</accession>